<dbReference type="PATRIC" id="fig|929558.5.peg.2813"/>
<sequence>MIHKNFFSKRSVLLILLTSSAFNPLLALQHEPYSIVKNTLQISNVKIDIRNILIGKGLDKDIAISKTNKLFFNHKHTANTLSDLYNYPEIFISKEKLNDVLATYALYEKHLDLSSYNSLVSLAQTVSLQSLSTKHLNTLKHLAATP</sequence>
<comment type="caution">
    <text evidence="2">The sequence shown here is derived from an EMBL/GenBank/DDBJ whole genome shotgun (WGS) entry which is preliminary data.</text>
</comment>
<accession>H1FU39</accession>
<evidence type="ECO:0008006" key="4">
    <source>
        <dbReference type="Google" id="ProtNLM"/>
    </source>
</evidence>
<feature type="signal peptide" evidence="1">
    <location>
        <begin position="1"/>
        <end position="27"/>
    </location>
</feature>
<reference evidence="2 3" key="1">
    <citation type="journal article" date="2012" name="Proc. Natl. Acad. Sci. U.S.A.">
        <title>Genome and physiology of a model Epsilonproteobacterium responsible for sulfide detoxification in marine oxygen depletion zones.</title>
        <authorList>
            <person name="Grote J."/>
            <person name="Schott T."/>
            <person name="Bruckner C.G."/>
            <person name="Glockner F.O."/>
            <person name="Jost G."/>
            <person name="Teeling H."/>
            <person name="Labrenz M."/>
            <person name="Jurgens K."/>
        </authorList>
    </citation>
    <scope>NUCLEOTIDE SEQUENCE [LARGE SCALE GENOMIC DNA]</scope>
    <source>
        <strain evidence="2 3">GD1</strain>
    </source>
</reference>
<gene>
    <name evidence="2" type="ORF">SMGD1_2823</name>
</gene>
<proteinExistence type="predicted"/>
<evidence type="ECO:0000256" key="1">
    <source>
        <dbReference type="SAM" id="SignalP"/>
    </source>
</evidence>
<dbReference type="HOGENOM" id="CLU_1776509_0_0_7"/>
<protein>
    <recommendedName>
        <fullName evidence="4">DUF4142 domain-containing protein</fullName>
    </recommendedName>
</protein>
<keyword evidence="3" id="KW-1185">Reference proteome</keyword>
<dbReference type="Proteomes" id="UP000006431">
    <property type="component" value="Unassembled WGS sequence"/>
</dbReference>
<dbReference type="AlphaFoldDB" id="B6BJU5"/>
<dbReference type="OrthoDB" id="9885061at2"/>
<evidence type="ECO:0000313" key="3">
    <source>
        <dbReference type="Proteomes" id="UP000006431"/>
    </source>
</evidence>
<feature type="chain" id="PRO_5002843117" description="DUF4142 domain-containing protein" evidence="1">
    <location>
        <begin position="28"/>
        <end position="146"/>
    </location>
</feature>
<organism evidence="2 3">
    <name type="scientific">Sulfurimonas gotlandica (strain DSM 19862 / JCM 16533 / GD1)</name>
    <dbReference type="NCBI Taxonomy" id="929558"/>
    <lineage>
        <taxon>Bacteria</taxon>
        <taxon>Pseudomonadati</taxon>
        <taxon>Campylobacterota</taxon>
        <taxon>Epsilonproteobacteria</taxon>
        <taxon>Campylobacterales</taxon>
        <taxon>Sulfurimonadaceae</taxon>
        <taxon>Sulfurimonas</taxon>
    </lineage>
</organism>
<dbReference type="RefSeq" id="WP_008337076.1">
    <property type="nucleotide sequence ID" value="NZ_AFRZ01000001.1"/>
</dbReference>
<keyword evidence="1" id="KW-0732">Signal</keyword>
<dbReference type="eggNOG" id="ENOG5031AWG">
    <property type="taxonomic scope" value="Bacteria"/>
</dbReference>
<name>B6BJU5_SULGG</name>
<dbReference type="STRING" id="929558.SMGD1_2823"/>
<evidence type="ECO:0000313" key="2">
    <source>
        <dbReference type="EMBL" id="EHP31345.1"/>
    </source>
</evidence>
<dbReference type="EMBL" id="AFRZ01000001">
    <property type="protein sequence ID" value="EHP31345.1"/>
    <property type="molecule type" value="Genomic_DNA"/>
</dbReference>
<accession>B6BJU5</accession>